<accession>A0ABT1R5S9</accession>
<keyword evidence="4" id="KW-1185">Reference proteome</keyword>
<name>A0ABT1R5S9_9HYPH</name>
<dbReference type="Proteomes" id="UP000996601">
    <property type="component" value="Unassembled WGS sequence"/>
</dbReference>
<dbReference type="InterPro" id="IPR037523">
    <property type="entry name" value="VOC_core"/>
</dbReference>
<dbReference type="InterPro" id="IPR051785">
    <property type="entry name" value="MMCE/EMCE_epimerase"/>
</dbReference>
<dbReference type="PROSITE" id="PS51819">
    <property type="entry name" value="VOC"/>
    <property type="match status" value="1"/>
</dbReference>
<dbReference type="InterPro" id="IPR029068">
    <property type="entry name" value="Glyas_Bleomycin-R_OHBP_Dase"/>
</dbReference>
<gene>
    <name evidence="3" type="ORF">GB927_010460</name>
</gene>
<protein>
    <submittedName>
        <fullName evidence="3">VOC family protein</fullName>
    </submittedName>
</protein>
<dbReference type="Pfam" id="PF13669">
    <property type="entry name" value="Glyoxalase_4"/>
    <property type="match status" value="1"/>
</dbReference>
<evidence type="ECO:0000313" key="4">
    <source>
        <dbReference type="Proteomes" id="UP000996601"/>
    </source>
</evidence>
<dbReference type="RefSeq" id="WP_256116729.1">
    <property type="nucleotide sequence ID" value="NZ_WHSB02000003.1"/>
</dbReference>
<dbReference type="Gene3D" id="3.10.180.10">
    <property type="entry name" value="2,3-Dihydroxybiphenyl 1,2-Dioxygenase, domain 1"/>
    <property type="match status" value="1"/>
</dbReference>
<sequence>MNDTRHIRHQEPIGRQDERIFDPARLYHVGICVKDIAATVQFYSDAFGIGPFTYRDVNFTNATYYGEVAGYSGKRAFAQLGPMTLELIELGEGPTIQKDFMEQHGEGLHHLGFEVDDLAMAMDEASRKGLTITQSFTRPDGTGFAYVDSDRVGGTIFEVVEKVRP</sequence>
<evidence type="ECO:0000259" key="2">
    <source>
        <dbReference type="PROSITE" id="PS51819"/>
    </source>
</evidence>
<proteinExistence type="predicted"/>
<dbReference type="EMBL" id="WHSB02000003">
    <property type="protein sequence ID" value="MCQ4630461.1"/>
    <property type="molecule type" value="Genomic_DNA"/>
</dbReference>
<evidence type="ECO:0000313" key="3">
    <source>
        <dbReference type="EMBL" id="MCQ4630461.1"/>
    </source>
</evidence>
<organism evidence="3 4">
    <name type="scientific">Shinella lacus</name>
    <dbReference type="NCBI Taxonomy" id="2654216"/>
    <lineage>
        <taxon>Bacteria</taxon>
        <taxon>Pseudomonadati</taxon>
        <taxon>Pseudomonadota</taxon>
        <taxon>Alphaproteobacteria</taxon>
        <taxon>Hyphomicrobiales</taxon>
        <taxon>Rhizobiaceae</taxon>
        <taxon>Shinella</taxon>
    </lineage>
</organism>
<feature type="domain" description="VOC" evidence="2">
    <location>
        <begin position="25"/>
        <end position="162"/>
    </location>
</feature>
<dbReference type="SUPFAM" id="SSF54593">
    <property type="entry name" value="Glyoxalase/Bleomycin resistance protein/Dihydroxybiphenyl dioxygenase"/>
    <property type="match status" value="1"/>
</dbReference>
<keyword evidence="1" id="KW-0479">Metal-binding</keyword>
<comment type="caution">
    <text evidence="3">The sequence shown here is derived from an EMBL/GenBank/DDBJ whole genome shotgun (WGS) entry which is preliminary data.</text>
</comment>
<dbReference type="PANTHER" id="PTHR43048">
    <property type="entry name" value="METHYLMALONYL-COA EPIMERASE"/>
    <property type="match status" value="1"/>
</dbReference>
<dbReference type="PANTHER" id="PTHR43048:SF3">
    <property type="entry name" value="METHYLMALONYL-COA EPIMERASE, MITOCHONDRIAL"/>
    <property type="match status" value="1"/>
</dbReference>
<evidence type="ECO:0000256" key="1">
    <source>
        <dbReference type="ARBA" id="ARBA00022723"/>
    </source>
</evidence>
<reference evidence="3" key="1">
    <citation type="submission" date="2021-07" db="EMBL/GenBank/DDBJ databases">
        <title>Shinella sp. nov., a novel member of the genus Shinella from water.</title>
        <authorList>
            <person name="Deng Y."/>
        </authorList>
    </citation>
    <scope>NUCLEOTIDE SEQUENCE</scope>
    <source>
        <strain evidence="3">CPCC 100929</strain>
    </source>
</reference>